<evidence type="ECO:0000313" key="2">
    <source>
        <dbReference type="Proteomes" id="UP001174932"/>
    </source>
</evidence>
<protein>
    <submittedName>
        <fullName evidence="1">DUF2336 domain-containing protein</fullName>
    </submittedName>
</protein>
<dbReference type="Proteomes" id="UP001174932">
    <property type="component" value="Unassembled WGS sequence"/>
</dbReference>
<reference evidence="1" key="1">
    <citation type="journal article" date="2015" name="Int. J. Syst. Evol. Microbiol.">
        <title>Rhizobium alvei sp. nov., isolated from a freshwater river.</title>
        <authorList>
            <person name="Sheu S.Y."/>
            <person name="Huang H.W."/>
            <person name="Young C.C."/>
            <person name="Chen W.M."/>
        </authorList>
    </citation>
    <scope>NUCLEOTIDE SEQUENCE</scope>
    <source>
        <strain evidence="1">TNR-22</strain>
    </source>
</reference>
<dbReference type="InterPro" id="IPR019285">
    <property type="entry name" value="DUF2336"/>
</dbReference>
<organism evidence="1 2">
    <name type="scientific">Rhizobium alvei</name>
    <dbReference type="NCBI Taxonomy" id="1132659"/>
    <lineage>
        <taxon>Bacteria</taxon>
        <taxon>Pseudomonadati</taxon>
        <taxon>Pseudomonadota</taxon>
        <taxon>Alphaproteobacteria</taxon>
        <taxon>Hyphomicrobiales</taxon>
        <taxon>Rhizobiaceae</taxon>
        <taxon>Rhizobium/Agrobacterium group</taxon>
        <taxon>Rhizobium</taxon>
    </lineage>
</organism>
<dbReference type="RefSeq" id="WP_304375978.1">
    <property type="nucleotide sequence ID" value="NZ_JAUOZU010000006.1"/>
</dbReference>
<comment type="caution">
    <text evidence="1">The sequence shown here is derived from an EMBL/GenBank/DDBJ whole genome shotgun (WGS) entry which is preliminary data.</text>
</comment>
<reference evidence="1" key="2">
    <citation type="submission" date="2023-07" db="EMBL/GenBank/DDBJ databases">
        <authorList>
            <person name="Shen H."/>
        </authorList>
    </citation>
    <scope>NUCLEOTIDE SEQUENCE</scope>
    <source>
        <strain evidence="1">TNR-22</strain>
    </source>
</reference>
<accession>A0ABT8YKD2</accession>
<dbReference type="Pfam" id="PF10098">
    <property type="entry name" value="DUF2336"/>
    <property type="match status" value="1"/>
</dbReference>
<gene>
    <name evidence="1" type="ORF">Q4481_08860</name>
</gene>
<sequence>MIIQAFIRWAETAKAGDRAKAANALGRAWLQSEMEPHERDAALMAMTWLLDDPSPKVRLALAEAIADSPEMPRNLVLPLASDQHEIAAQIIIRSPVLTDADLVDLVAGSDQVIRMLVASRPNLSVAVAAAIAEIGEPVEVAVLLDNDSASISRSTLRRIAARFSDVADIRVRLDERCELPADSRHMIALGLSEALTASPLVRGVMDSRRIERVRQEAGEIATIAVAEEISTGDLPSFVEHLRGQGRLTPAFLMQALCGGNMDFFVAAIVSLSGVSERRVLSILSDGRFHAIRALIEAAGLQRQISEVFVEAVLSWRSLRKAGASDTRSLAQRIMDRFRKSNVGEAAHGELLEIVERFEIAQKRMTARAFASFMAVSAA</sequence>
<dbReference type="InterPro" id="IPR014598">
    <property type="entry name" value="UCP035865"/>
</dbReference>
<name>A0ABT8YKD2_9HYPH</name>
<dbReference type="EMBL" id="JAUOZU010000006">
    <property type="protein sequence ID" value="MDO6964064.1"/>
    <property type="molecule type" value="Genomic_DNA"/>
</dbReference>
<dbReference type="PIRSF" id="PIRSF035865">
    <property type="entry name" value="UCP035865"/>
    <property type="match status" value="1"/>
</dbReference>
<keyword evidence="2" id="KW-1185">Reference proteome</keyword>
<evidence type="ECO:0000313" key="1">
    <source>
        <dbReference type="EMBL" id="MDO6964064.1"/>
    </source>
</evidence>
<proteinExistence type="predicted"/>